<sequence length="56" mass="6423">MNEELIKTLLNEYKETEKALELGINWLTDKDYAKGKLDLVKVIIADLEKLSDKATN</sequence>
<dbReference type="PATRIC" id="fig|1202534.3.peg.313"/>
<keyword evidence="2" id="KW-1185">Reference proteome</keyword>
<dbReference type="Proteomes" id="UP000013988">
    <property type="component" value="Unassembled WGS sequence"/>
</dbReference>
<evidence type="ECO:0000313" key="1">
    <source>
        <dbReference type="EMBL" id="EOR28035.1"/>
    </source>
</evidence>
<comment type="caution">
    <text evidence="1">The sequence shown here is derived from an EMBL/GenBank/DDBJ whole genome shotgun (WGS) entry which is preliminary data.</text>
</comment>
<evidence type="ECO:0000313" key="2">
    <source>
        <dbReference type="Proteomes" id="UP000013988"/>
    </source>
</evidence>
<name>R9CG78_9CLOT</name>
<accession>R9CG78</accession>
<dbReference type="RefSeq" id="WP_016205825.1">
    <property type="nucleotide sequence ID" value="NZ_ASRV01000019.1"/>
</dbReference>
<dbReference type="AlphaFoldDB" id="R9CG78"/>
<protein>
    <submittedName>
        <fullName evidence="1">Uncharacterized protein</fullName>
    </submittedName>
</protein>
<organism evidence="1 2">
    <name type="scientific">Clostridium sartagoforme AAU1</name>
    <dbReference type="NCBI Taxonomy" id="1202534"/>
    <lineage>
        <taxon>Bacteria</taxon>
        <taxon>Bacillati</taxon>
        <taxon>Bacillota</taxon>
        <taxon>Clostridia</taxon>
        <taxon>Eubacteriales</taxon>
        <taxon>Clostridiaceae</taxon>
        <taxon>Clostridium</taxon>
    </lineage>
</organism>
<gene>
    <name evidence="1" type="ORF">A500_01540</name>
</gene>
<proteinExistence type="predicted"/>
<dbReference type="EMBL" id="ASRV01000019">
    <property type="protein sequence ID" value="EOR28035.1"/>
    <property type="molecule type" value="Genomic_DNA"/>
</dbReference>
<reference evidence="1 2" key="1">
    <citation type="submission" date="2013-03" db="EMBL/GenBank/DDBJ databases">
        <title>Whole genome shotgun sequencing of Clostridium sartagoforme AAU1.</title>
        <authorList>
            <person name="Joshi C.G."/>
            <person name="Duggirala S.M."/>
            <person name="Nathani N.M."/>
            <person name="Bhatt V.D."/>
            <person name="Patel A.K."/>
            <person name="Pandya P.R."/>
            <person name="KaPatel J.A."/>
        </authorList>
    </citation>
    <scope>NUCLEOTIDE SEQUENCE [LARGE SCALE GENOMIC DNA]</scope>
    <source>
        <strain evidence="1 2">AAU1</strain>
    </source>
</reference>